<dbReference type="GO" id="GO:0032259">
    <property type="term" value="P:methylation"/>
    <property type="evidence" value="ECO:0007669"/>
    <property type="project" value="UniProtKB-KW"/>
</dbReference>
<evidence type="ECO:0000313" key="2">
    <source>
        <dbReference type="Proteomes" id="UP000502608"/>
    </source>
</evidence>
<name>A0A6G9QQM2_9GAMM</name>
<dbReference type="GO" id="GO:0008168">
    <property type="term" value="F:methyltransferase activity"/>
    <property type="evidence" value="ECO:0007669"/>
    <property type="project" value="UniProtKB-KW"/>
</dbReference>
<sequence>MFNSSVVSYPDRGHFGNSQYRGNTTGKIIIDLIDNFLPCDGLFVDPAVGGGTTIDVVNHLCIANRFAGFDLHSGFNLIRDDLTSAVGQQADLIFFHPPYGGMIHYSGNMWGEPHKDDLSRMSEYDFEQALKLALVNISDATKAGGHYAVLIGNQRKKGRYLNWSSMTEQLAPDPLVEEIIKCQHNCVSDNRQYAKPLIRINHEKLLIFKKGQNTNAITDLEGILNGMSETFMANILVMLKRLFQCRDWTQKELFDTLAHLAKSSPYELFPAIDYLLKTEHFKMIDGRYTLA</sequence>
<gene>
    <name evidence="1" type="ORF">HBH39_17835</name>
</gene>
<dbReference type="RefSeq" id="WP_167680196.1">
    <property type="nucleotide sequence ID" value="NZ_CP050314.1"/>
</dbReference>
<reference evidence="1 2" key="1">
    <citation type="submission" date="2020-03" db="EMBL/GenBank/DDBJ databases">
        <title>Complete genome sequence of Shewanella sp.</title>
        <authorList>
            <person name="Kim Y.-S."/>
            <person name="Kim S.-J."/>
            <person name="Jung H.-K."/>
            <person name="Kim K.-H."/>
        </authorList>
    </citation>
    <scope>NUCLEOTIDE SEQUENCE [LARGE SCALE GENOMIC DNA]</scope>
    <source>
        <strain evidence="1 2">PN3F2</strain>
        <plasmid evidence="1 2">pPN3F2_1</plasmid>
    </source>
</reference>
<organism evidence="1 2">
    <name type="scientific">Shewanella aestuarii</name>
    <dbReference type="NCBI Taxonomy" id="1028752"/>
    <lineage>
        <taxon>Bacteria</taxon>
        <taxon>Pseudomonadati</taxon>
        <taxon>Pseudomonadota</taxon>
        <taxon>Gammaproteobacteria</taxon>
        <taxon>Alteromonadales</taxon>
        <taxon>Shewanellaceae</taxon>
        <taxon>Shewanella</taxon>
    </lineage>
</organism>
<dbReference type="InterPro" id="IPR029063">
    <property type="entry name" value="SAM-dependent_MTases_sf"/>
</dbReference>
<geneLocation type="plasmid" evidence="1 2">
    <name>pPN3F2_1</name>
</geneLocation>
<keyword evidence="1" id="KW-0614">Plasmid</keyword>
<dbReference type="EMBL" id="CP050314">
    <property type="protein sequence ID" value="QIR16347.1"/>
    <property type="molecule type" value="Genomic_DNA"/>
</dbReference>
<dbReference type="Gene3D" id="3.40.50.150">
    <property type="entry name" value="Vaccinia Virus protein VP39"/>
    <property type="match status" value="1"/>
</dbReference>
<keyword evidence="2" id="KW-1185">Reference proteome</keyword>
<accession>A0A6G9QQM2</accession>
<dbReference type="SUPFAM" id="SSF53335">
    <property type="entry name" value="S-adenosyl-L-methionine-dependent methyltransferases"/>
    <property type="match status" value="1"/>
</dbReference>
<keyword evidence="1" id="KW-0808">Transferase</keyword>
<dbReference type="KEGG" id="saes:HBH39_17835"/>
<dbReference type="AlphaFoldDB" id="A0A6G9QQM2"/>
<dbReference type="Proteomes" id="UP000502608">
    <property type="component" value="Plasmid pPN3F2_1"/>
</dbReference>
<evidence type="ECO:0000313" key="1">
    <source>
        <dbReference type="EMBL" id="QIR16347.1"/>
    </source>
</evidence>
<protein>
    <submittedName>
        <fullName evidence="1">DNA adenine modification methylase</fullName>
    </submittedName>
</protein>
<proteinExistence type="predicted"/>
<keyword evidence="1" id="KW-0489">Methyltransferase</keyword>